<dbReference type="InterPro" id="IPR036736">
    <property type="entry name" value="ACP-like_sf"/>
</dbReference>
<evidence type="ECO:0000256" key="1">
    <source>
        <dbReference type="ARBA" id="ARBA00022450"/>
    </source>
</evidence>
<proteinExistence type="predicted"/>
<gene>
    <name evidence="4" type="ORF">M5X09_08825</name>
</gene>
<feature type="domain" description="Carrier" evidence="3">
    <location>
        <begin position="1"/>
        <end position="77"/>
    </location>
</feature>
<dbReference type="InterPro" id="IPR006162">
    <property type="entry name" value="Ppantetheine_attach_site"/>
</dbReference>
<dbReference type="PROSITE" id="PS00012">
    <property type="entry name" value="PHOSPHOPANTETHEINE"/>
    <property type="match status" value="1"/>
</dbReference>
<organism evidence="4 5">
    <name type="scientific">Paenibacillus apiarius</name>
    <dbReference type="NCBI Taxonomy" id="46240"/>
    <lineage>
        <taxon>Bacteria</taxon>
        <taxon>Bacillati</taxon>
        <taxon>Bacillota</taxon>
        <taxon>Bacilli</taxon>
        <taxon>Bacillales</taxon>
        <taxon>Paenibacillaceae</taxon>
        <taxon>Paenibacillus</taxon>
    </lineage>
</organism>
<protein>
    <submittedName>
        <fullName evidence="4">Phosphopantetheine-binding protein</fullName>
    </submittedName>
</protein>
<name>A0ABT4DR11_9BACL</name>
<dbReference type="RefSeq" id="WP_176392794.1">
    <property type="nucleotide sequence ID" value="NZ_JAMDLV010000001.1"/>
</dbReference>
<keyword evidence="1" id="KW-0596">Phosphopantetheine</keyword>
<dbReference type="InterPro" id="IPR009081">
    <property type="entry name" value="PP-bd_ACP"/>
</dbReference>
<reference evidence="4 5" key="1">
    <citation type="submission" date="2022-05" db="EMBL/GenBank/DDBJ databases">
        <title>Genome Sequencing of Bee-Associated Microbes.</title>
        <authorList>
            <person name="Dunlap C."/>
        </authorList>
    </citation>
    <scope>NUCLEOTIDE SEQUENCE [LARGE SCALE GENOMIC DNA]</scope>
    <source>
        <strain evidence="4 5">NRRL NRS-1438</strain>
    </source>
</reference>
<dbReference type="Proteomes" id="UP001207626">
    <property type="component" value="Unassembled WGS sequence"/>
</dbReference>
<dbReference type="Gene3D" id="1.10.1200.10">
    <property type="entry name" value="ACP-like"/>
    <property type="match status" value="1"/>
</dbReference>
<keyword evidence="5" id="KW-1185">Reference proteome</keyword>
<comment type="caution">
    <text evidence="4">The sequence shown here is derived from an EMBL/GenBank/DDBJ whole genome shotgun (WGS) entry which is preliminary data.</text>
</comment>
<dbReference type="Pfam" id="PF00550">
    <property type="entry name" value="PP-binding"/>
    <property type="match status" value="1"/>
</dbReference>
<sequence length="78" mass="8775">MNNTIKCKLEKIINEILVTEDIKGIGENDSLGLNSVQFIQLVVEIEKEFDIEFADDDLNLSNFGSLNSLIAYIVNKLD</sequence>
<dbReference type="EMBL" id="JAMDLW010000010">
    <property type="protein sequence ID" value="MCY9519784.1"/>
    <property type="molecule type" value="Genomic_DNA"/>
</dbReference>
<dbReference type="PROSITE" id="PS50075">
    <property type="entry name" value="CARRIER"/>
    <property type="match status" value="1"/>
</dbReference>
<dbReference type="SUPFAM" id="SSF47336">
    <property type="entry name" value="ACP-like"/>
    <property type="match status" value="1"/>
</dbReference>
<evidence type="ECO:0000259" key="3">
    <source>
        <dbReference type="PROSITE" id="PS50075"/>
    </source>
</evidence>
<keyword evidence="2" id="KW-0597">Phosphoprotein</keyword>
<evidence type="ECO:0000313" key="4">
    <source>
        <dbReference type="EMBL" id="MCY9519784.1"/>
    </source>
</evidence>
<evidence type="ECO:0000256" key="2">
    <source>
        <dbReference type="ARBA" id="ARBA00022553"/>
    </source>
</evidence>
<accession>A0ABT4DR11</accession>
<evidence type="ECO:0000313" key="5">
    <source>
        <dbReference type="Proteomes" id="UP001207626"/>
    </source>
</evidence>